<dbReference type="Proteomes" id="UP000314294">
    <property type="component" value="Unassembled WGS sequence"/>
</dbReference>
<evidence type="ECO:0000313" key="2">
    <source>
        <dbReference type="Proteomes" id="UP000314294"/>
    </source>
</evidence>
<keyword evidence="2" id="KW-1185">Reference proteome</keyword>
<name>A0A4Z2F6Q5_9TELE</name>
<comment type="caution">
    <text evidence="1">The sequence shown here is derived from an EMBL/GenBank/DDBJ whole genome shotgun (WGS) entry which is preliminary data.</text>
</comment>
<accession>A0A4Z2F6Q5</accession>
<dbReference type="EMBL" id="SRLO01001578">
    <property type="protein sequence ID" value="TNN36735.1"/>
    <property type="molecule type" value="Genomic_DNA"/>
</dbReference>
<dbReference type="AlphaFoldDB" id="A0A4Z2F6Q5"/>
<sequence>MQSSELLSRTTPRYDVPVTRMELLRRCSSGPRSGSNTAAKNQNQKPFIARNVYTNKELFLAEEHPQPPDVYRVW</sequence>
<proteinExistence type="predicted"/>
<evidence type="ECO:0000313" key="1">
    <source>
        <dbReference type="EMBL" id="TNN36735.1"/>
    </source>
</evidence>
<reference evidence="1 2" key="1">
    <citation type="submission" date="2019-03" db="EMBL/GenBank/DDBJ databases">
        <title>First draft genome of Liparis tanakae, snailfish: a comprehensive survey of snailfish specific genes.</title>
        <authorList>
            <person name="Kim W."/>
            <person name="Song I."/>
            <person name="Jeong J.-H."/>
            <person name="Kim D."/>
            <person name="Kim S."/>
            <person name="Ryu S."/>
            <person name="Song J.Y."/>
            <person name="Lee S.K."/>
        </authorList>
    </citation>
    <scope>NUCLEOTIDE SEQUENCE [LARGE SCALE GENOMIC DNA]</scope>
    <source>
        <tissue evidence="1">Muscle</tissue>
    </source>
</reference>
<organism evidence="1 2">
    <name type="scientific">Liparis tanakae</name>
    <name type="common">Tanaka's snailfish</name>
    <dbReference type="NCBI Taxonomy" id="230148"/>
    <lineage>
        <taxon>Eukaryota</taxon>
        <taxon>Metazoa</taxon>
        <taxon>Chordata</taxon>
        <taxon>Craniata</taxon>
        <taxon>Vertebrata</taxon>
        <taxon>Euteleostomi</taxon>
        <taxon>Actinopterygii</taxon>
        <taxon>Neopterygii</taxon>
        <taxon>Teleostei</taxon>
        <taxon>Neoteleostei</taxon>
        <taxon>Acanthomorphata</taxon>
        <taxon>Eupercaria</taxon>
        <taxon>Perciformes</taxon>
        <taxon>Cottioidei</taxon>
        <taxon>Cottales</taxon>
        <taxon>Liparidae</taxon>
        <taxon>Liparis</taxon>
    </lineage>
</organism>
<gene>
    <name evidence="1" type="ORF">EYF80_053091</name>
</gene>
<protein>
    <submittedName>
        <fullName evidence="1">Uncharacterized protein</fullName>
    </submittedName>
</protein>